<dbReference type="RefSeq" id="WP_169295808.1">
    <property type="nucleotide sequence ID" value="NZ_JABBNI010000001.1"/>
</dbReference>
<dbReference type="Proteomes" id="UP000537131">
    <property type="component" value="Unassembled WGS sequence"/>
</dbReference>
<proteinExistence type="predicted"/>
<protein>
    <submittedName>
        <fullName evidence="1">Uncharacterized protein</fullName>
    </submittedName>
</protein>
<evidence type="ECO:0000313" key="1">
    <source>
        <dbReference type="EMBL" id="NMM61195.1"/>
    </source>
</evidence>
<sequence>MLNLLKEAVYKQIEEMEDDKESVIYENYEVNERVEIETYIVIIRIRSFGFRIYHGMMHSDGDISVKFMGVDNDMYLAMTSNLKVLGEV</sequence>
<accession>A0A7Y0EEV2</accession>
<organism evidence="1 2">
    <name type="scientific">Clostridium muellerianum</name>
    <dbReference type="NCBI Taxonomy" id="2716538"/>
    <lineage>
        <taxon>Bacteria</taxon>
        <taxon>Bacillati</taxon>
        <taxon>Bacillota</taxon>
        <taxon>Clostridia</taxon>
        <taxon>Eubacteriales</taxon>
        <taxon>Clostridiaceae</taxon>
        <taxon>Clostridium</taxon>
    </lineage>
</organism>
<comment type="caution">
    <text evidence="1">The sequence shown here is derived from an EMBL/GenBank/DDBJ whole genome shotgun (WGS) entry which is preliminary data.</text>
</comment>
<evidence type="ECO:0000313" key="2">
    <source>
        <dbReference type="Proteomes" id="UP000537131"/>
    </source>
</evidence>
<gene>
    <name evidence="1" type="ORF">HBE96_00445</name>
</gene>
<name>A0A7Y0EEV2_9CLOT</name>
<keyword evidence="2" id="KW-1185">Reference proteome</keyword>
<dbReference type="EMBL" id="JABBNI010000001">
    <property type="protein sequence ID" value="NMM61195.1"/>
    <property type="molecule type" value="Genomic_DNA"/>
</dbReference>
<dbReference type="AlphaFoldDB" id="A0A7Y0EEV2"/>
<reference evidence="1 2" key="1">
    <citation type="submission" date="2020-06" db="EMBL/GenBank/DDBJ databases">
        <title>Complete Genome Sequence of Clostridium muelleri sp. nov. P21T, an Acid-Alcohol Producing Acetogen Isolated from Old Hay.</title>
        <authorList>
            <person name="Duncan K.E."/>
            <person name="Tanner R.S."/>
        </authorList>
    </citation>
    <scope>NUCLEOTIDE SEQUENCE [LARGE SCALE GENOMIC DNA]</scope>
    <source>
        <strain evidence="1 2">P21</strain>
    </source>
</reference>